<evidence type="ECO:0008006" key="4">
    <source>
        <dbReference type="Google" id="ProtNLM"/>
    </source>
</evidence>
<feature type="transmembrane region" description="Helical" evidence="1">
    <location>
        <begin position="12"/>
        <end position="32"/>
    </location>
</feature>
<evidence type="ECO:0000313" key="2">
    <source>
        <dbReference type="EMBL" id="RRR76414.1"/>
    </source>
</evidence>
<proteinExistence type="predicted"/>
<reference evidence="2 3" key="1">
    <citation type="submission" date="2018-12" db="EMBL/GenBank/DDBJ databases">
        <title>Genome Sequence of Candidatus Viridilinea halotolerans isolated from saline sulfide-rich spring.</title>
        <authorList>
            <person name="Grouzdev D.S."/>
            <person name="Burganskaya E.I."/>
            <person name="Krutkina M.S."/>
            <person name="Sukhacheva M.V."/>
            <person name="Gorlenko V.M."/>
        </authorList>
    </citation>
    <scope>NUCLEOTIDE SEQUENCE [LARGE SCALE GENOMIC DNA]</scope>
    <source>
        <strain evidence="2">Chok-6</strain>
    </source>
</reference>
<evidence type="ECO:0000313" key="3">
    <source>
        <dbReference type="Proteomes" id="UP000280307"/>
    </source>
</evidence>
<keyword evidence="1" id="KW-0472">Membrane</keyword>
<keyword evidence="1" id="KW-0812">Transmembrane</keyword>
<gene>
    <name evidence="2" type="ORF">EI684_03045</name>
</gene>
<sequence>MSPNTVLEASAALYVALAVALAVWFAVFVYLWRIDAQARELKRALEQQRDQEHIRPAHPKATLTRVNGEAVERENGDAVTR</sequence>
<dbReference type="EMBL" id="RSAS01000121">
    <property type="protein sequence ID" value="RRR76414.1"/>
    <property type="molecule type" value="Genomic_DNA"/>
</dbReference>
<protein>
    <recommendedName>
        <fullName evidence="4">CcmD family protein</fullName>
    </recommendedName>
</protein>
<keyword evidence="1" id="KW-1133">Transmembrane helix</keyword>
<evidence type="ECO:0000256" key="1">
    <source>
        <dbReference type="SAM" id="Phobius"/>
    </source>
</evidence>
<comment type="caution">
    <text evidence="2">The sequence shown here is derived from an EMBL/GenBank/DDBJ whole genome shotgun (WGS) entry which is preliminary data.</text>
</comment>
<name>A0A426U868_9CHLR</name>
<dbReference type="AlphaFoldDB" id="A0A426U868"/>
<accession>A0A426U868</accession>
<dbReference type="Proteomes" id="UP000280307">
    <property type="component" value="Unassembled WGS sequence"/>
</dbReference>
<organism evidence="2 3">
    <name type="scientific">Candidatus Viridilinea halotolerans</name>
    <dbReference type="NCBI Taxonomy" id="2491704"/>
    <lineage>
        <taxon>Bacteria</taxon>
        <taxon>Bacillati</taxon>
        <taxon>Chloroflexota</taxon>
        <taxon>Chloroflexia</taxon>
        <taxon>Chloroflexales</taxon>
        <taxon>Chloroflexineae</taxon>
        <taxon>Oscillochloridaceae</taxon>
        <taxon>Candidatus Viridilinea</taxon>
    </lineage>
</organism>